<sequence length="215" mass="23453">MSTVQTASSAGSKKIRWVPLESSPEALNKVMHRLGANTSVAFSDVWGLDEELLAMVAQPVLSLIFLFPLTDKYDEERKKEIASSDNKVSPNVWFMRQTIGNACGTMAVFHALGNNQQSVPIGGHLAEFFAKVKDMSPDERAAALETDEIVANSHKESAADGQTEAPSADSRTDLHYVAFVSVDGDLYELDGRQTTPINLGPSTNLLKVRLLRCET</sequence>
<organism evidence="1 2">
    <name type="scientific">Kickxella alabastrina</name>
    <dbReference type="NCBI Taxonomy" id="61397"/>
    <lineage>
        <taxon>Eukaryota</taxon>
        <taxon>Fungi</taxon>
        <taxon>Fungi incertae sedis</taxon>
        <taxon>Zoopagomycota</taxon>
        <taxon>Kickxellomycotina</taxon>
        <taxon>Kickxellomycetes</taxon>
        <taxon>Kickxellales</taxon>
        <taxon>Kickxellaceae</taxon>
        <taxon>Kickxella</taxon>
    </lineage>
</organism>
<accession>A0ACC1IT25</accession>
<dbReference type="Proteomes" id="UP001150581">
    <property type="component" value="Unassembled WGS sequence"/>
</dbReference>
<proteinExistence type="predicted"/>
<evidence type="ECO:0000313" key="1">
    <source>
        <dbReference type="EMBL" id="KAJ1900336.1"/>
    </source>
</evidence>
<name>A0ACC1IT25_9FUNG</name>
<reference evidence="1" key="1">
    <citation type="submission" date="2022-07" db="EMBL/GenBank/DDBJ databases">
        <title>Phylogenomic reconstructions and comparative analyses of Kickxellomycotina fungi.</title>
        <authorList>
            <person name="Reynolds N.K."/>
            <person name="Stajich J.E."/>
            <person name="Barry K."/>
            <person name="Grigoriev I.V."/>
            <person name="Crous P."/>
            <person name="Smith M.E."/>
        </authorList>
    </citation>
    <scope>NUCLEOTIDE SEQUENCE</scope>
    <source>
        <strain evidence="1">Benny 63K</strain>
    </source>
</reference>
<comment type="caution">
    <text evidence="1">The sequence shown here is derived from an EMBL/GenBank/DDBJ whole genome shotgun (WGS) entry which is preliminary data.</text>
</comment>
<protein>
    <submittedName>
        <fullName evidence="1">Ubiquitin carboxyl-terminal hydrolase isozyme L3</fullName>
        <ecNumber evidence="1">3.4.19.12</ecNumber>
    </submittedName>
</protein>
<dbReference type="EC" id="3.4.19.12" evidence="1"/>
<dbReference type="EMBL" id="JANBPG010000087">
    <property type="protein sequence ID" value="KAJ1900336.1"/>
    <property type="molecule type" value="Genomic_DNA"/>
</dbReference>
<gene>
    <name evidence="1" type="primary">UCHL3</name>
    <name evidence="1" type="ORF">LPJ66_001538</name>
</gene>
<evidence type="ECO:0000313" key="2">
    <source>
        <dbReference type="Proteomes" id="UP001150581"/>
    </source>
</evidence>
<keyword evidence="2" id="KW-1185">Reference proteome</keyword>
<keyword evidence="1" id="KW-0378">Hydrolase</keyword>